<dbReference type="OMA" id="ATRFSWA"/>
<feature type="transmembrane region" description="Helical" evidence="1">
    <location>
        <begin position="70"/>
        <end position="89"/>
    </location>
</feature>
<gene>
    <name evidence="2" type="ordered locus">MODMU_5502</name>
</gene>
<keyword evidence="3" id="KW-1185">Reference proteome</keyword>
<evidence type="ECO:0000256" key="1">
    <source>
        <dbReference type="SAM" id="Phobius"/>
    </source>
</evidence>
<dbReference type="Pfam" id="PF09656">
    <property type="entry name" value="PGPGW"/>
    <property type="match status" value="1"/>
</dbReference>
<dbReference type="OrthoDB" id="5195681at2"/>
<feature type="transmembrane region" description="Helical" evidence="1">
    <location>
        <begin position="95"/>
        <end position="118"/>
    </location>
</feature>
<sequence>MKTVVIAVLGGLLTLAGIAALVLPGPGFVLVAAGLAVLATRFSWAKKPLDYARDKAEQGIEEVGKSPIRALGATLAALALVVVGVLALAGVDLPFVNALSAVVLILSGLFLIGTIVFARKQEKTVAEIAHRPAGEPQGGGAYRAATPRND</sequence>
<feature type="transmembrane region" description="Helical" evidence="1">
    <location>
        <begin position="30"/>
        <end position="49"/>
    </location>
</feature>
<evidence type="ECO:0000313" key="3">
    <source>
        <dbReference type="Proteomes" id="UP000006461"/>
    </source>
</evidence>
<evidence type="ECO:0000313" key="2">
    <source>
        <dbReference type="EMBL" id="CCH90873.1"/>
    </source>
</evidence>
<dbReference type="Proteomes" id="UP000006461">
    <property type="component" value="Chromosome"/>
</dbReference>
<evidence type="ECO:0008006" key="4">
    <source>
        <dbReference type="Google" id="ProtNLM"/>
    </source>
</evidence>
<protein>
    <recommendedName>
        <fullName evidence="4">Transmembrane protein (PGPGW)</fullName>
    </recommendedName>
</protein>
<dbReference type="EMBL" id="FO203431">
    <property type="protein sequence ID" value="CCH90873.1"/>
    <property type="molecule type" value="Genomic_DNA"/>
</dbReference>
<dbReference type="HOGENOM" id="CLU_107965_2_0_11"/>
<dbReference type="InterPro" id="IPR019099">
    <property type="entry name" value="Uncharacterised_PGPGW_TM"/>
</dbReference>
<dbReference type="eggNOG" id="ENOG5033JAR">
    <property type="taxonomic scope" value="Bacteria"/>
</dbReference>
<keyword evidence="1" id="KW-0812">Transmembrane</keyword>
<accession>I4F5G0</accession>
<dbReference type="STRING" id="477641.MODMU_5502"/>
<organism evidence="2 3">
    <name type="scientific">Modestobacter italicus (strain DSM 44449 / CECT 9708 / BC 501)</name>
    <dbReference type="NCBI Taxonomy" id="2732864"/>
    <lineage>
        <taxon>Bacteria</taxon>
        <taxon>Bacillati</taxon>
        <taxon>Actinomycetota</taxon>
        <taxon>Actinomycetes</taxon>
        <taxon>Geodermatophilales</taxon>
        <taxon>Geodermatophilaceae</taxon>
        <taxon>Modestobacter</taxon>
    </lineage>
</organism>
<name>I4F5G0_MODI5</name>
<reference evidence="2 3" key="1">
    <citation type="journal article" date="2012" name="J. Bacteriol.">
        <title>Genome Sequence of Radiation-Resistant Modestobacter marinus Strain BC501, a Representative Actinobacterium That Thrives on Calcareous Stone Surfaces.</title>
        <authorList>
            <person name="Normand P."/>
            <person name="Gury J."/>
            <person name="Pujic P."/>
            <person name="Chouaia B."/>
            <person name="Crotti E."/>
            <person name="Brusetti L."/>
            <person name="Daffonchio D."/>
            <person name="Vacherie B."/>
            <person name="Barbe V."/>
            <person name="Medigue C."/>
            <person name="Calteau A."/>
            <person name="Ghodhbane-Gtari F."/>
            <person name="Essoussi I."/>
            <person name="Nouioui I."/>
            <person name="Abbassi-Ghozzi I."/>
            <person name="Gtari M."/>
        </authorList>
    </citation>
    <scope>NUCLEOTIDE SEQUENCE [LARGE SCALE GENOMIC DNA]</scope>
    <source>
        <strain evidence="3">BC 501</strain>
    </source>
</reference>
<keyword evidence="1" id="KW-0472">Membrane</keyword>
<keyword evidence="1" id="KW-1133">Transmembrane helix</keyword>
<proteinExistence type="predicted"/>
<dbReference type="AlphaFoldDB" id="I4F5G0"/>
<dbReference type="PATRIC" id="fig|477641.3.peg.5176"/>
<dbReference type="KEGG" id="mmar:MODMU_5502"/>